<dbReference type="AlphaFoldDB" id="A0A418WZU6"/>
<accession>A0A418WZU6</accession>
<sequence length="67" mass="7777">MIDQFLIFDHQRTSPIGSKMRNVKLVRKLTDFGVEPLAGTTEQMANHIKTETARWHALIKERQLTLD</sequence>
<dbReference type="EMBL" id="QYUN01000002">
    <property type="protein sequence ID" value="RJG05613.1"/>
    <property type="molecule type" value="Genomic_DNA"/>
</dbReference>
<dbReference type="Proteomes" id="UP000285190">
    <property type="component" value="Unassembled WGS sequence"/>
</dbReference>
<evidence type="ECO:0000313" key="1">
    <source>
        <dbReference type="EMBL" id="RJG05613.1"/>
    </source>
</evidence>
<name>A0A418WZU6_9BURK</name>
<protein>
    <submittedName>
        <fullName evidence="1">Uncharacterized protein</fullName>
    </submittedName>
</protein>
<proteinExistence type="predicted"/>
<dbReference type="InterPro" id="IPR042100">
    <property type="entry name" value="Bug_dom1"/>
</dbReference>
<organism evidence="1 2">
    <name type="scientific">Noviherbaspirillum cavernae</name>
    <dbReference type="NCBI Taxonomy" id="2320862"/>
    <lineage>
        <taxon>Bacteria</taxon>
        <taxon>Pseudomonadati</taxon>
        <taxon>Pseudomonadota</taxon>
        <taxon>Betaproteobacteria</taxon>
        <taxon>Burkholderiales</taxon>
        <taxon>Oxalobacteraceae</taxon>
        <taxon>Noviherbaspirillum</taxon>
    </lineage>
</organism>
<keyword evidence="2" id="KW-1185">Reference proteome</keyword>
<gene>
    <name evidence="1" type="ORF">D3870_05890</name>
</gene>
<comment type="caution">
    <text evidence="1">The sequence shown here is derived from an EMBL/GenBank/DDBJ whole genome shotgun (WGS) entry which is preliminary data.</text>
</comment>
<reference evidence="1 2" key="1">
    <citation type="submission" date="2018-09" db="EMBL/GenBank/DDBJ databases">
        <authorList>
            <person name="Zhu H."/>
        </authorList>
    </citation>
    <scope>NUCLEOTIDE SEQUENCE [LARGE SCALE GENOMIC DNA]</scope>
    <source>
        <strain evidence="1 2">K2R10-39</strain>
    </source>
</reference>
<dbReference type="Gene3D" id="3.40.190.150">
    <property type="entry name" value="Bordetella uptake gene, domain 1"/>
    <property type="match status" value="1"/>
</dbReference>
<evidence type="ECO:0000313" key="2">
    <source>
        <dbReference type="Proteomes" id="UP000285190"/>
    </source>
</evidence>